<feature type="region of interest" description="Disordered" evidence="1">
    <location>
        <begin position="712"/>
        <end position="764"/>
    </location>
</feature>
<feature type="compositionally biased region" description="Basic and acidic residues" evidence="1">
    <location>
        <begin position="743"/>
        <end position="764"/>
    </location>
</feature>
<accession>A0A6L2JLP6</accession>
<evidence type="ECO:0000256" key="1">
    <source>
        <dbReference type="SAM" id="MobiDB-lite"/>
    </source>
</evidence>
<feature type="region of interest" description="Disordered" evidence="1">
    <location>
        <begin position="453"/>
        <end position="561"/>
    </location>
</feature>
<feature type="region of interest" description="Disordered" evidence="1">
    <location>
        <begin position="933"/>
        <end position="975"/>
    </location>
</feature>
<dbReference type="AlphaFoldDB" id="A0A6L2JLP6"/>
<feature type="region of interest" description="Disordered" evidence="1">
    <location>
        <begin position="644"/>
        <end position="684"/>
    </location>
</feature>
<comment type="caution">
    <text evidence="3">The sequence shown here is derived from an EMBL/GenBank/DDBJ whole genome shotgun (WGS) entry which is preliminary data.</text>
</comment>
<dbReference type="InterPro" id="IPR013103">
    <property type="entry name" value="RVT_2"/>
</dbReference>
<dbReference type="Pfam" id="PF07727">
    <property type="entry name" value="RVT_2"/>
    <property type="match status" value="1"/>
</dbReference>
<feature type="domain" description="Reverse transcriptase Ty1/copia-type" evidence="2">
    <location>
        <begin position="10"/>
        <end position="145"/>
    </location>
</feature>
<protein>
    <submittedName>
        <fullName evidence="3">Retrovirus-related Pol polyprotein from transposon TNT 1-94</fullName>
    </submittedName>
</protein>
<feature type="compositionally biased region" description="Polar residues" evidence="1">
    <location>
        <begin position="648"/>
        <end position="674"/>
    </location>
</feature>
<name>A0A6L2JLP6_TANCI</name>
<feature type="compositionally biased region" description="Basic and acidic residues" evidence="1">
    <location>
        <begin position="485"/>
        <end position="494"/>
    </location>
</feature>
<evidence type="ECO:0000313" key="3">
    <source>
        <dbReference type="EMBL" id="GEU37981.1"/>
    </source>
</evidence>
<proteinExistence type="predicted"/>
<dbReference type="EMBL" id="BKCJ010000997">
    <property type="protein sequence ID" value="GEU37981.1"/>
    <property type="molecule type" value="Genomic_DNA"/>
</dbReference>
<reference evidence="3" key="1">
    <citation type="journal article" date="2019" name="Sci. Rep.">
        <title>Draft genome of Tanacetum cinerariifolium, the natural source of mosquito coil.</title>
        <authorList>
            <person name="Yamashiro T."/>
            <person name="Shiraishi A."/>
            <person name="Satake H."/>
            <person name="Nakayama K."/>
        </authorList>
    </citation>
    <scope>NUCLEOTIDE SEQUENCE</scope>
</reference>
<organism evidence="3">
    <name type="scientific">Tanacetum cinerariifolium</name>
    <name type="common">Dalmatian daisy</name>
    <name type="synonym">Chrysanthemum cinerariifolium</name>
    <dbReference type="NCBI Taxonomy" id="118510"/>
    <lineage>
        <taxon>Eukaryota</taxon>
        <taxon>Viridiplantae</taxon>
        <taxon>Streptophyta</taxon>
        <taxon>Embryophyta</taxon>
        <taxon>Tracheophyta</taxon>
        <taxon>Spermatophyta</taxon>
        <taxon>Magnoliopsida</taxon>
        <taxon>eudicotyledons</taxon>
        <taxon>Gunneridae</taxon>
        <taxon>Pentapetalae</taxon>
        <taxon>asterids</taxon>
        <taxon>campanulids</taxon>
        <taxon>Asterales</taxon>
        <taxon>Asteraceae</taxon>
        <taxon>Asteroideae</taxon>
        <taxon>Anthemideae</taxon>
        <taxon>Anthemidinae</taxon>
        <taxon>Tanacetum</taxon>
    </lineage>
</organism>
<feature type="compositionally biased region" description="Basic and acidic residues" evidence="1">
    <location>
        <begin position="724"/>
        <end position="733"/>
    </location>
</feature>
<sequence>MGKWYVYLNTYHKARLVAKGYQQEEGIDFEQSFAPVACIEAIRIFIANAASKNMIIYQMDVKTVFLHGELKEEVYVSQPEGFVDPDHPTFVYSMKKALYGLKQDPRAWYDTLSWFLLNNKFSKGAVDPTLFTQKTGKHILLVQIYKFGMDSCDPVDTPMVDQLKLDEDPLGIPVDQTQFRSMVGSFMYLIASRPDLIFVVCMCASAIALCCNNVQYSWSKHIDIRHHFIREKVKNDVVELDALEITPIDQAHQFVSYPSSDAIIDFVNQLGYTEVIHFVSRMAVNNLFQPWRTILSMINQCLTGKTSGHDRPRYPVLQMLWSIITSTNVDYVELLWEEFVQAIQTFLTDKANLGSPIKKGGKDKPHVISFCQFTKLIICHLGRIHDIYQRSTSPFHLTEEDLRLGNLKFVPKGEVNKVFGMLIPNEMISNNIRNAPYYNAYLKMVAKHDQKISAKKEGTEKTASAKQPKPMLAIVKSTKAAPAPKLKETKERLSKAFTAKPPKPKPAKEKTTKTKPPQKAGKGKIAKVHKVKRPFQLVDEPDEEQAQSEPEPEPELKHQGEGDKHDMELAIQMSLESFQAQSQAHVSGVAIREPVAEATQPLLVVERKCKAIVTEEQAAHSLLALRTPKRRSTMDQFIFQRRIPDIEASSTRPSTQDQDDTSANIVCDSPSPTDAKTCAEFEKTNSGGDTKILQIDEEQRKDVDEQVNLEENMDELDQGQARSDPGRTHESRPPPEQVVMDEDQARPDPGESRRALTGPDHEPTHNEFITDLYLKIQESFKFLADEHAILEDPISSIKTLSSMKNLEDAYVVGISSLMTNPLKMNQKNTMWKLEWSPWVFNLELRDLPHKIDEAVRESVRDVIHVALQAPLRDQFRERPEADMKEILHQHMFETGTYKSLPEHVVLYEALEETMERANKDELLIEIDKSCKRRRDDQDPLPPLPDSDLSKRRRHDTNASGSSQPQEARIVEANSRRQKDQLLHNLPSFEYKHDYIITDSPRAVVFHVGNNEWKIMRFNEINKFSDGMMTNIMEALDFRVKEYKVNRLNSEHPSDTYVFTMEMEILLKPTSNKLMVGEQGDSDVYTLEDLTLMLKIMSKRFFLRLNLPDHRSILTDSKRVNKANGRRSACTRGPFSISIIIIIKIRGGWLVEGGGRRSGVTTSSRATILSSLSLLMNGKRIHDMIIQDI</sequence>
<evidence type="ECO:0000259" key="2">
    <source>
        <dbReference type="Pfam" id="PF07727"/>
    </source>
</evidence>
<dbReference type="PANTHER" id="PTHR11439">
    <property type="entry name" value="GAG-POL-RELATED RETROTRANSPOSON"/>
    <property type="match status" value="1"/>
</dbReference>
<feature type="compositionally biased region" description="Acidic residues" evidence="1">
    <location>
        <begin position="539"/>
        <end position="553"/>
    </location>
</feature>
<gene>
    <name evidence="3" type="ORF">Tci_009959</name>
</gene>
<dbReference type="PANTHER" id="PTHR11439:SF442">
    <property type="entry name" value="CYSTEINE-RICH RLK (RECEPTOR-LIKE PROTEIN KINASE) 8"/>
    <property type="match status" value="1"/>
</dbReference>
<feature type="compositionally biased region" description="Basic residues" evidence="1">
    <location>
        <begin position="521"/>
        <end position="533"/>
    </location>
</feature>